<dbReference type="Proteomes" id="UP000191901">
    <property type="component" value="Chromosome"/>
</dbReference>
<organism evidence="1 2">
    <name type="scientific">Halomicronema hongdechloris C2206</name>
    <dbReference type="NCBI Taxonomy" id="1641165"/>
    <lineage>
        <taxon>Bacteria</taxon>
        <taxon>Bacillati</taxon>
        <taxon>Cyanobacteriota</taxon>
        <taxon>Cyanophyceae</taxon>
        <taxon>Nodosilineales</taxon>
        <taxon>Nodosilineaceae</taxon>
        <taxon>Halomicronema</taxon>
    </lineage>
</organism>
<dbReference type="EMBL" id="CP021983">
    <property type="protein sequence ID" value="ASC72323.1"/>
    <property type="molecule type" value="Genomic_DNA"/>
</dbReference>
<dbReference type="KEGG" id="hhg:XM38_032800"/>
<dbReference type="OrthoDB" id="9178205at2"/>
<evidence type="ECO:0000313" key="2">
    <source>
        <dbReference type="Proteomes" id="UP000191901"/>
    </source>
</evidence>
<keyword evidence="2" id="KW-1185">Reference proteome</keyword>
<proteinExistence type="predicted"/>
<dbReference type="STRING" id="1641165.XM38_00550"/>
<sequence>MSYKTDKLVDLFPDAYAARDTESLLYKLLDAIGAEFMAADEALKRLLKSHWIDYADGAALDGLGAIYGVTRRRLRNGTLETDAAFRLRLKSIVALFTGGGTVAAVKRAVRSALGLPLDLDQLTLPPEFEGLREELKRLVSVREFSPNVVRFIPRPDEIVQTVEGASELILRVDISTTENAQPEIRWKFTKGSGRRLTLEQIQVGNGPPAGIRATDDLVVQTGQTLVLANGENGQLNALLEQTPSVQTNVSTFFTNLDGSRPAALPEVSTGSSEWKFRAQSGLFGISAFDTDSFDLPDFTGELVLIERQRLSFDVYVPYFLQQFVQDLKQRYGYSGNLFVFEGLHPDQIQTVVNQTKAAGVRGNVYFSLNFLENHNPREALTLMGDHRAVEDANVLDSLAVGSLNRDVESHMVIEKFVMGGVFNVATFDTHYGFL</sequence>
<protein>
    <submittedName>
        <fullName evidence="1">Uncharacterized protein</fullName>
    </submittedName>
</protein>
<evidence type="ECO:0000313" key="1">
    <source>
        <dbReference type="EMBL" id="ASC72323.1"/>
    </source>
</evidence>
<gene>
    <name evidence="1" type="ORF">XM38_032800</name>
</gene>
<dbReference type="RefSeq" id="WP_080804949.1">
    <property type="nucleotide sequence ID" value="NZ_CP021983.2"/>
</dbReference>
<reference evidence="1 2" key="1">
    <citation type="journal article" date="2016" name="Biochim. Biophys. Acta">
        <title>Characterization of red-shifted phycobilisomes isolated from the chlorophyll f-containing cyanobacterium Halomicronema hongdechloris.</title>
        <authorList>
            <person name="Li Y."/>
            <person name="Lin Y."/>
            <person name="Garvey C.J."/>
            <person name="Birch D."/>
            <person name="Corkery R.W."/>
            <person name="Loughlin P.C."/>
            <person name="Scheer H."/>
            <person name="Willows R.D."/>
            <person name="Chen M."/>
        </authorList>
    </citation>
    <scope>NUCLEOTIDE SEQUENCE [LARGE SCALE GENOMIC DNA]</scope>
    <source>
        <strain evidence="1 2">C2206</strain>
    </source>
</reference>
<accession>A0A1Z3HPU2</accession>
<dbReference type="AlphaFoldDB" id="A0A1Z3HPU2"/>
<name>A0A1Z3HPU2_9CYAN</name>